<evidence type="ECO:0000313" key="2">
    <source>
        <dbReference type="Proteomes" id="UP000735302"/>
    </source>
</evidence>
<accession>A0AAV3YXW9</accession>
<evidence type="ECO:0000313" key="1">
    <source>
        <dbReference type="EMBL" id="GFN91925.1"/>
    </source>
</evidence>
<sequence>MIDALEDHKGTVSIGGRIIINLRLADDIEALAGKEEELASLVDSLDKIDIAYSMEISAEKTKLMNNNSNGISAYMRISEQKLETVNKIKYLGAIVADEGLKPEILSRIAQTTAALINMGILKMCPPFQIWLNYTCTIIIESYHQSNLTVPINF</sequence>
<keyword evidence="1" id="KW-0378">Hydrolase</keyword>
<keyword evidence="1" id="KW-0255">Endonuclease</keyword>
<comment type="caution">
    <text evidence="1">The sequence shown here is derived from an EMBL/GenBank/DDBJ whole genome shotgun (WGS) entry which is preliminary data.</text>
</comment>
<gene>
    <name evidence="1" type="ORF">PoB_001843100</name>
</gene>
<keyword evidence="2" id="KW-1185">Reference proteome</keyword>
<name>A0AAV3YXW9_9GAST</name>
<keyword evidence="1" id="KW-0540">Nuclease</keyword>
<dbReference type="PANTHER" id="PTHR47027">
    <property type="entry name" value="REVERSE TRANSCRIPTASE DOMAIN-CONTAINING PROTEIN"/>
    <property type="match status" value="1"/>
</dbReference>
<dbReference type="GO" id="GO:0004519">
    <property type="term" value="F:endonuclease activity"/>
    <property type="evidence" value="ECO:0007669"/>
    <property type="project" value="UniProtKB-KW"/>
</dbReference>
<dbReference type="Proteomes" id="UP000735302">
    <property type="component" value="Unassembled WGS sequence"/>
</dbReference>
<dbReference type="AlphaFoldDB" id="A0AAV3YXW9"/>
<dbReference type="EMBL" id="BLXT01002191">
    <property type="protein sequence ID" value="GFN91925.1"/>
    <property type="molecule type" value="Genomic_DNA"/>
</dbReference>
<proteinExistence type="predicted"/>
<reference evidence="1 2" key="1">
    <citation type="journal article" date="2021" name="Elife">
        <title>Chloroplast acquisition without the gene transfer in kleptoplastic sea slugs, Plakobranchus ocellatus.</title>
        <authorList>
            <person name="Maeda T."/>
            <person name="Takahashi S."/>
            <person name="Yoshida T."/>
            <person name="Shimamura S."/>
            <person name="Takaki Y."/>
            <person name="Nagai Y."/>
            <person name="Toyoda A."/>
            <person name="Suzuki Y."/>
            <person name="Arimoto A."/>
            <person name="Ishii H."/>
            <person name="Satoh N."/>
            <person name="Nishiyama T."/>
            <person name="Hasebe M."/>
            <person name="Maruyama T."/>
            <person name="Minagawa J."/>
            <person name="Obokata J."/>
            <person name="Shigenobu S."/>
        </authorList>
    </citation>
    <scope>NUCLEOTIDE SEQUENCE [LARGE SCALE GENOMIC DNA]</scope>
</reference>
<protein>
    <submittedName>
        <fullName evidence="1">Endonuclease-reverse transcriptase</fullName>
    </submittedName>
</protein>
<dbReference type="PANTHER" id="PTHR47027:SF20">
    <property type="entry name" value="REVERSE TRANSCRIPTASE-LIKE PROTEIN WITH RNA-DIRECTED DNA POLYMERASE DOMAIN"/>
    <property type="match status" value="1"/>
</dbReference>
<organism evidence="1 2">
    <name type="scientific">Plakobranchus ocellatus</name>
    <dbReference type="NCBI Taxonomy" id="259542"/>
    <lineage>
        <taxon>Eukaryota</taxon>
        <taxon>Metazoa</taxon>
        <taxon>Spiralia</taxon>
        <taxon>Lophotrochozoa</taxon>
        <taxon>Mollusca</taxon>
        <taxon>Gastropoda</taxon>
        <taxon>Heterobranchia</taxon>
        <taxon>Euthyneura</taxon>
        <taxon>Panpulmonata</taxon>
        <taxon>Sacoglossa</taxon>
        <taxon>Placobranchoidea</taxon>
        <taxon>Plakobranchidae</taxon>
        <taxon>Plakobranchus</taxon>
    </lineage>
</organism>